<feature type="domain" description="DUF8175" evidence="3">
    <location>
        <begin position="93"/>
        <end position="287"/>
    </location>
</feature>
<keyword evidence="2" id="KW-0812">Transmembrane</keyword>
<reference evidence="5" key="1">
    <citation type="journal article" date="2019" name="Int. J. Syst. Evol. Microbiol.">
        <title>The Global Catalogue of Microorganisms (GCM) 10K type strain sequencing project: providing services to taxonomists for standard genome sequencing and annotation.</title>
        <authorList>
            <consortium name="The Broad Institute Genomics Platform"/>
            <consortium name="The Broad Institute Genome Sequencing Center for Infectious Disease"/>
            <person name="Wu L."/>
            <person name="Ma J."/>
        </authorList>
    </citation>
    <scope>NUCLEOTIDE SEQUENCE [LARGE SCALE GENOMIC DNA]</scope>
    <source>
        <strain evidence="5">JCM 14304</strain>
    </source>
</reference>
<dbReference type="EMBL" id="BAAAND010000007">
    <property type="protein sequence ID" value="GAA1590803.1"/>
    <property type="molecule type" value="Genomic_DNA"/>
</dbReference>
<keyword evidence="2" id="KW-0472">Membrane</keyword>
<dbReference type="RefSeq" id="WP_344193746.1">
    <property type="nucleotide sequence ID" value="NZ_BAAAND010000007.1"/>
</dbReference>
<protein>
    <recommendedName>
        <fullName evidence="3">DUF8175 domain-containing protein</fullName>
    </recommendedName>
</protein>
<feature type="compositionally biased region" description="Low complexity" evidence="1">
    <location>
        <begin position="83"/>
        <end position="96"/>
    </location>
</feature>
<proteinExistence type="predicted"/>
<organism evidence="4 5">
    <name type="scientific">Kribbella karoonensis</name>
    <dbReference type="NCBI Taxonomy" id="324851"/>
    <lineage>
        <taxon>Bacteria</taxon>
        <taxon>Bacillati</taxon>
        <taxon>Actinomycetota</taxon>
        <taxon>Actinomycetes</taxon>
        <taxon>Propionibacteriales</taxon>
        <taxon>Kribbellaceae</taxon>
        <taxon>Kribbella</taxon>
    </lineage>
</organism>
<keyword evidence="2" id="KW-1133">Transmembrane helix</keyword>
<gene>
    <name evidence="4" type="ORF">GCM10009742_41730</name>
</gene>
<evidence type="ECO:0000313" key="5">
    <source>
        <dbReference type="Proteomes" id="UP001500190"/>
    </source>
</evidence>
<evidence type="ECO:0000313" key="4">
    <source>
        <dbReference type="EMBL" id="GAA1590803.1"/>
    </source>
</evidence>
<keyword evidence="5" id="KW-1185">Reference proteome</keyword>
<feature type="compositionally biased region" description="Polar residues" evidence="1">
    <location>
        <begin position="58"/>
        <end position="73"/>
    </location>
</feature>
<sequence length="292" mass="30051">MGLFSSNQDSGDDSDDDGTGMLQQPAFVGSAIVVVALVLCLVVYLLLRGGSGTPAAGPTQTPSTVQPTGQPTDEPTDEPSVQPTTPEEPTSGPTSPRVTPPPANNTVGGCHVAKPSQVIPRSSAPAAVTWQFEGAMLIPLQVAGGPAATKANGVRYCFAHSPTGAVLAAMVLLGQVQNRSVALDVLRERVVPGPGQQRAIAEAKAEMATPSDGTNVQFVGFKVIYYAPDGSQAIIQIASQLGDQGVGALPVTMQWSKGDWRAVLQPDGSFNGSVEPDILSSLNGYVRFSGSS</sequence>
<feature type="transmembrane region" description="Helical" evidence="2">
    <location>
        <begin position="26"/>
        <end position="47"/>
    </location>
</feature>
<accession>A0ABN2DZ77</accession>
<evidence type="ECO:0000259" key="3">
    <source>
        <dbReference type="Pfam" id="PF26526"/>
    </source>
</evidence>
<dbReference type="Proteomes" id="UP001500190">
    <property type="component" value="Unassembled WGS sequence"/>
</dbReference>
<dbReference type="InterPro" id="IPR058488">
    <property type="entry name" value="DUF8175"/>
</dbReference>
<evidence type="ECO:0000256" key="2">
    <source>
        <dbReference type="SAM" id="Phobius"/>
    </source>
</evidence>
<name>A0ABN2DZ77_9ACTN</name>
<dbReference type="Pfam" id="PF26526">
    <property type="entry name" value="DUF8175"/>
    <property type="match status" value="1"/>
</dbReference>
<evidence type="ECO:0000256" key="1">
    <source>
        <dbReference type="SAM" id="MobiDB-lite"/>
    </source>
</evidence>
<comment type="caution">
    <text evidence="4">The sequence shown here is derived from an EMBL/GenBank/DDBJ whole genome shotgun (WGS) entry which is preliminary data.</text>
</comment>
<feature type="region of interest" description="Disordered" evidence="1">
    <location>
        <begin position="52"/>
        <end position="111"/>
    </location>
</feature>